<dbReference type="Gramene" id="ONK58729">
    <property type="protein sequence ID" value="ONK58729"/>
    <property type="gene ID" value="A4U43_C09F16060"/>
</dbReference>
<dbReference type="EMBL" id="CM007389">
    <property type="protein sequence ID" value="ONK58729.1"/>
    <property type="molecule type" value="Genomic_DNA"/>
</dbReference>
<dbReference type="AlphaFoldDB" id="A0A5P1E8C4"/>
<dbReference type="Proteomes" id="UP000243459">
    <property type="component" value="Chromosome 9"/>
</dbReference>
<reference evidence="3" key="1">
    <citation type="journal article" date="2017" name="Nat. Commun.">
        <title>The asparagus genome sheds light on the origin and evolution of a young Y chromosome.</title>
        <authorList>
            <person name="Harkess A."/>
            <person name="Zhou J."/>
            <person name="Xu C."/>
            <person name="Bowers J.E."/>
            <person name="Van der Hulst R."/>
            <person name="Ayyampalayam S."/>
            <person name="Mercati F."/>
            <person name="Riccardi P."/>
            <person name="McKain M.R."/>
            <person name="Kakrana A."/>
            <person name="Tang H."/>
            <person name="Ray J."/>
            <person name="Groenendijk J."/>
            <person name="Arikit S."/>
            <person name="Mathioni S.M."/>
            <person name="Nakano M."/>
            <person name="Shan H."/>
            <person name="Telgmann-Rauber A."/>
            <person name="Kanno A."/>
            <person name="Yue Z."/>
            <person name="Chen H."/>
            <person name="Li W."/>
            <person name="Chen Y."/>
            <person name="Xu X."/>
            <person name="Zhang Y."/>
            <person name="Luo S."/>
            <person name="Chen H."/>
            <person name="Gao J."/>
            <person name="Mao Z."/>
            <person name="Pires J.C."/>
            <person name="Luo M."/>
            <person name="Kudrna D."/>
            <person name="Wing R.A."/>
            <person name="Meyers B.C."/>
            <person name="Yi K."/>
            <person name="Kong H."/>
            <person name="Lavrijsen P."/>
            <person name="Sunseri F."/>
            <person name="Falavigna A."/>
            <person name="Ye Y."/>
            <person name="Leebens-Mack J.H."/>
            <person name="Chen G."/>
        </authorList>
    </citation>
    <scope>NUCLEOTIDE SEQUENCE [LARGE SCALE GENOMIC DNA]</scope>
    <source>
        <strain evidence="3">cv. DH0086</strain>
    </source>
</reference>
<evidence type="ECO:0000313" key="2">
    <source>
        <dbReference type="EMBL" id="ONK58729.1"/>
    </source>
</evidence>
<organism evidence="2 3">
    <name type="scientific">Asparagus officinalis</name>
    <name type="common">Garden asparagus</name>
    <dbReference type="NCBI Taxonomy" id="4686"/>
    <lineage>
        <taxon>Eukaryota</taxon>
        <taxon>Viridiplantae</taxon>
        <taxon>Streptophyta</taxon>
        <taxon>Embryophyta</taxon>
        <taxon>Tracheophyta</taxon>
        <taxon>Spermatophyta</taxon>
        <taxon>Magnoliopsida</taxon>
        <taxon>Liliopsida</taxon>
        <taxon>Asparagales</taxon>
        <taxon>Asparagaceae</taxon>
        <taxon>Asparagoideae</taxon>
        <taxon>Asparagus</taxon>
    </lineage>
</organism>
<proteinExistence type="predicted"/>
<feature type="region of interest" description="Disordered" evidence="1">
    <location>
        <begin position="51"/>
        <end position="164"/>
    </location>
</feature>
<protein>
    <submittedName>
        <fullName evidence="2">Uncharacterized protein</fullName>
    </submittedName>
</protein>
<evidence type="ECO:0000313" key="3">
    <source>
        <dbReference type="Proteomes" id="UP000243459"/>
    </source>
</evidence>
<evidence type="ECO:0000256" key="1">
    <source>
        <dbReference type="SAM" id="MobiDB-lite"/>
    </source>
</evidence>
<sequence length="164" mass="18488">MLPALTLPAQRISPCPFSRTSSPPADMRRHRCFTSFRPSTITLGHAHHIPYSSSRRRRSRTPPRTPSCPAMYRLPRRKRPTTTSTVTSWLPYGQRAACPRPTSHLPERRSLYPRSPQAGAIHPPVPGRSCAQPRQPPPTSLTRPRRAEARRSVGRFRSGSARAR</sequence>
<keyword evidence="3" id="KW-1185">Reference proteome</keyword>
<accession>A0A5P1E8C4</accession>
<gene>
    <name evidence="2" type="ORF">A4U43_C09F16060</name>
</gene>
<name>A0A5P1E8C4_ASPOF</name>